<proteinExistence type="predicted"/>
<evidence type="ECO:0000313" key="2">
    <source>
        <dbReference type="Proteomes" id="UP000389128"/>
    </source>
</evidence>
<dbReference type="EMBL" id="SDKK01000037">
    <property type="protein sequence ID" value="TYC51821.1"/>
    <property type="molecule type" value="Genomic_DNA"/>
</dbReference>
<evidence type="ECO:0000313" key="1">
    <source>
        <dbReference type="EMBL" id="TYC51821.1"/>
    </source>
</evidence>
<keyword evidence="2" id="KW-1185">Reference proteome</keyword>
<organism evidence="1 2">
    <name type="scientific">Zoogloea oleivorans</name>
    <dbReference type="NCBI Taxonomy" id="1552750"/>
    <lineage>
        <taxon>Bacteria</taxon>
        <taxon>Pseudomonadati</taxon>
        <taxon>Pseudomonadota</taxon>
        <taxon>Betaproteobacteria</taxon>
        <taxon>Rhodocyclales</taxon>
        <taxon>Zoogloeaceae</taxon>
        <taxon>Zoogloea</taxon>
    </lineage>
</organism>
<gene>
    <name evidence="1" type="ORF">ETQ85_23675</name>
</gene>
<name>A0A6C2CCX8_9RHOO</name>
<accession>A0A6C2CCX8</accession>
<protein>
    <submittedName>
        <fullName evidence="1">Uncharacterized protein</fullName>
    </submittedName>
</protein>
<comment type="caution">
    <text evidence="1">The sequence shown here is derived from an EMBL/GenBank/DDBJ whole genome shotgun (WGS) entry which is preliminary data.</text>
</comment>
<dbReference type="Proteomes" id="UP000389128">
    <property type="component" value="Unassembled WGS sequence"/>
</dbReference>
<dbReference type="RefSeq" id="WP_222862282.1">
    <property type="nucleotide sequence ID" value="NZ_SDKK01000037.1"/>
</dbReference>
<reference evidence="1 2" key="1">
    <citation type="submission" date="2019-01" db="EMBL/GenBank/DDBJ databases">
        <title>Zoogloea oleivorans genome sequencing and assembly.</title>
        <authorList>
            <person name="Tancsics A."/>
            <person name="Farkas M."/>
            <person name="Kriszt B."/>
            <person name="Maroti G."/>
            <person name="Horvath B."/>
        </authorList>
    </citation>
    <scope>NUCLEOTIDE SEQUENCE [LARGE SCALE GENOMIC DNA]</scope>
    <source>
        <strain evidence="1 2">Buc</strain>
    </source>
</reference>
<dbReference type="AlphaFoldDB" id="A0A6C2CCX8"/>
<sequence>MRPALGRRPRPVSTAMDAREAAGRCLEWMLCDEPWKELGFARRPRHGVLAQLFRPRARIEFENGLKREILASITAVYVLSRHIDPDEVSEVVALYAAHPLIFPMLGFASQKAARKGMQGAIDDYMETPEGQWAALILGRSAQGLPAGHRLPGRVGAGASRLSTRLATAVRQLTRMAA</sequence>